<name>A0A0U5C5Q0_9BACL</name>
<dbReference type="KEGG" id="asoc:CB4_01388"/>
<dbReference type="RefSeq" id="WP_096464390.1">
    <property type="nucleotide sequence ID" value="NZ_AP017312.1"/>
</dbReference>
<reference evidence="1 2" key="1">
    <citation type="submission" date="2015-12" db="EMBL/GenBank/DDBJ databases">
        <title>Genome sequence of Aneurinibacillus soli.</title>
        <authorList>
            <person name="Lee J.S."/>
            <person name="Lee K.C."/>
            <person name="Kim K.K."/>
            <person name="Lee B.W."/>
        </authorList>
    </citation>
    <scope>NUCLEOTIDE SEQUENCE [LARGE SCALE GENOMIC DNA]</scope>
    <source>
        <strain evidence="1 2">CB4</strain>
    </source>
</reference>
<organism evidence="1 2">
    <name type="scientific">Aneurinibacillus soli</name>
    <dbReference type="NCBI Taxonomy" id="1500254"/>
    <lineage>
        <taxon>Bacteria</taxon>
        <taxon>Bacillati</taxon>
        <taxon>Bacillota</taxon>
        <taxon>Bacilli</taxon>
        <taxon>Bacillales</taxon>
        <taxon>Paenibacillaceae</taxon>
        <taxon>Aneurinibacillus group</taxon>
        <taxon>Aneurinibacillus</taxon>
    </lineage>
</organism>
<evidence type="ECO:0000313" key="2">
    <source>
        <dbReference type="Proteomes" id="UP000217696"/>
    </source>
</evidence>
<dbReference type="EMBL" id="AP017312">
    <property type="protein sequence ID" value="BAU27219.1"/>
    <property type="molecule type" value="Genomic_DNA"/>
</dbReference>
<sequence>MELKLDFLREYNENIRLVSPDEINNINIGLIPDMWQELFKEQDKKKRIQKMLSVWRQHIGTNLYNTISYLDEYLEDIELMELDSIYSILYTIKNSKGEFLYYEGRNPQDSFENEELELSWGKIPALIRNFYENVHNGFYDYTSESMGLVPLESVTYLGDEDLDWGIIDELEEPIQINLETSFGFFSNGMGSYVAIDYTNCNNDNATFWSAKRQPKYNVNFWNYVDEWIVIGFE</sequence>
<accession>A0A0U5C5Q0</accession>
<dbReference type="OrthoDB" id="1079827at2"/>
<protein>
    <submittedName>
        <fullName evidence="1">Uncharacterized protein</fullName>
    </submittedName>
</protein>
<gene>
    <name evidence="1" type="ORF">CB4_01388</name>
</gene>
<proteinExistence type="predicted"/>
<evidence type="ECO:0000313" key="1">
    <source>
        <dbReference type="EMBL" id="BAU27219.1"/>
    </source>
</evidence>
<dbReference type="AlphaFoldDB" id="A0A0U5C5Q0"/>
<dbReference type="Proteomes" id="UP000217696">
    <property type="component" value="Chromosome"/>
</dbReference>
<keyword evidence="2" id="KW-1185">Reference proteome</keyword>